<proteinExistence type="evidence at transcript level"/>
<dbReference type="EMBL" id="AK362436">
    <property type="protein sequence ID" value="BAJ93640.1"/>
    <property type="molecule type" value="mRNA"/>
</dbReference>
<sequence>MRPTLMNLEISLRRVKEHLTWSLLPISKILLTKCSVTMIDRPSVTSNHKLTRQEANCKRNLTTRSKKVS</sequence>
<protein>
    <submittedName>
        <fullName evidence="1">Predicted protein</fullName>
    </submittedName>
</protein>
<organism evidence="1">
    <name type="scientific">Hordeum vulgare subsp. vulgare</name>
    <name type="common">Domesticated barley</name>
    <dbReference type="NCBI Taxonomy" id="112509"/>
    <lineage>
        <taxon>Eukaryota</taxon>
        <taxon>Viridiplantae</taxon>
        <taxon>Streptophyta</taxon>
        <taxon>Embryophyta</taxon>
        <taxon>Tracheophyta</taxon>
        <taxon>Spermatophyta</taxon>
        <taxon>Magnoliopsida</taxon>
        <taxon>Liliopsida</taxon>
        <taxon>Poales</taxon>
        <taxon>Poaceae</taxon>
        <taxon>BOP clade</taxon>
        <taxon>Pooideae</taxon>
        <taxon>Triticodae</taxon>
        <taxon>Triticeae</taxon>
        <taxon>Hordeinae</taxon>
        <taxon>Hordeum</taxon>
    </lineage>
</organism>
<accession>F2DEW9</accession>
<dbReference type="AlphaFoldDB" id="F2DEW9"/>
<name>F2DEW9_HORVV</name>
<reference evidence="1" key="1">
    <citation type="journal article" date="2011" name="Plant Physiol.">
        <title>Comprehensive sequence analysis of 24,783 barley full-length cDNAs derived from 12 clone libraries.</title>
        <authorList>
            <person name="Matsumoto T."/>
            <person name="Tanaka T."/>
            <person name="Sakai H."/>
            <person name="Amano N."/>
            <person name="Kanamori H."/>
            <person name="Kurita K."/>
            <person name="Kikuta A."/>
            <person name="Kamiya K."/>
            <person name="Yamamoto M."/>
            <person name="Ikawa H."/>
            <person name="Fujii N."/>
            <person name="Hori K."/>
            <person name="Itoh T."/>
            <person name="Sato K."/>
        </authorList>
    </citation>
    <scope>NUCLEOTIDE SEQUENCE</scope>
    <source>
        <tissue evidence="1">Shoot and root</tissue>
    </source>
</reference>
<evidence type="ECO:0000313" key="1">
    <source>
        <dbReference type="EMBL" id="BAJ93640.1"/>
    </source>
</evidence>